<feature type="transmembrane region" description="Helical" evidence="5">
    <location>
        <begin position="141"/>
        <end position="165"/>
    </location>
</feature>
<evidence type="ECO:0000313" key="7">
    <source>
        <dbReference type="EMBL" id="MBK0400210.1"/>
    </source>
</evidence>
<evidence type="ECO:0000256" key="4">
    <source>
        <dbReference type="ARBA" id="ARBA00023136"/>
    </source>
</evidence>
<evidence type="ECO:0000256" key="2">
    <source>
        <dbReference type="ARBA" id="ARBA00022692"/>
    </source>
</evidence>
<comment type="caution">
    <text evidence="7">The sequence shown here is derived from an EMBL/GenBank/DDBJ whole genome shotgun (WGS) entry which is preliminary data.</text>
</comment>
<dbReference type="EMBL" id="JAEHHL010000008">
    <property type="protein sequence ID" value="MBK0400210.1"/>
    <property type="molecule type" value="Genomic_DNA"/>
</dbReference>
<protein>
    <submittedName>
        <fullName evidence="7">YIP1 family protein</fullName>
    </submittedName>
</protein>
<keyword evidence="4 5" id="KW-0472">Membrane</keyword>
<feature type="transmembrane region" description="Helical" evidence="5">
    <location>
        <begin position="209"/>
        <end position="229"/>
    </location>
</feature>
<dbReference type="Pfam" id="PF04893">
    <property type="entry name" value="Yip1"/>
    <property type="match status" value="1"/>
</dbReference>
<organism evidence="7 8">
    <name type="scientific">Thermohalobaculum xanthum</name>
    <dbReference type="NCBI Taxonomy" id="2753746"/>
    <lineage>
        <taxon>Bacteria</taxon>
        <taxon>Pseudomonadati</taxon>
        <taxon>Pseudomonadota</taxon>
        <taxon>Alphaproteobacteria</taxon>
        <taxon>Rhodobacterales</taxon>
        <taxon>Paracoccaceae</taxon>
        <taxon>Thermohalobaculum</taxon>
    </lineage>
</organism>
<evidence type="ECO:0000259" key="6">
    <source>
        <dbReference type="Pfam" id="PF04893"/>
    </source>
</evidence>
<dbReference type="InterPro" id="IPR006977">
    <property type="entry name" value="Yip1_dom"/>
</dbReference>
<evidence type="ECO:0000256" key="1">
    <source>
        <dbReference type="ARBA" id="ARBA00004141"/>
    </source>
</evidence>
<keyword evidence="2 5" id="KW-0812">Transmembrane</keyword>
<feature type="transmembrane region" description="Helical" evidence="5">
    <location>
        <begin position="101"/>
        <end position="129"/>
    </location>
</feature>
<sequence length="233" mass="25817">MMTSERRLDGTFVSDLPDVRLSDIRGDDERIEGMSLWRRMLLSYSDMRAATRQLIGENPSEARLLFFVLLSDVIFFLNRGVSLVISPGSGASEKLPLEVGLWLVVALFLRTLTLYLFSGLVAFVCRQFGGQGSWRDTRTGVFWASLVAAPIGVLGALVVALFAHLEHAVPILAEPVVTLPAHLIGMVFFVFFVSASVAEAHRFRNTSPVFITFSVLTVILLILGIYLYANHVR</sequence>
<evidence type="ECO:0000256" key="5">
    <source>
        <dbReference type="SAM" id="Phobius"/>
    </source>
</evidence>
<comment type="subcellular location">
    <subcellularLocation>
        <location evidence="1">Membrane</location>
        <topology evidence="1">Multi-pass membrane protein</topology>
    </subcellularLocation>
</comment>
<proteinExistence type="predicted"/>
<keyword evidence="8" id="KW-1185">Reference proteome</keyword>
<dbReference type="AlphaFoldDB" id="A0A8J7M8K7"/>
<keyword evidence="3 5" id="KW-1133">Transmembrane helix</keyword>
<accession>A0A8J7M8K7</accession>
<name>A0A8J7M8K7_9RHOB</name>
<dbReference type="RefSeq" id="WP_200610694.1">
    <property type="nucleotide sequence ID" value="NZ_JAEHHL010000008.1"/>
</dbReference>
<evidence type="ECO:0000313" key="8">
    <source>
        <dbReference type="Proteomes" id="UP000655420"/>
    </source>
</evidence>
<feature type="domain" description="Yip1" evidence="6">
    <location>
        <begin position="48"/>
        <end position="225"/>
    </location>
</feature>
<feature type="transmembrane region" description="Helical" evidence="5">
    <location>
        <begin position="177"/>
        <end position="197"/>
    </location>
</feature>
<reference evidence="7" key="1">
    <citation type="submission" date="2020-12" db="EMBL/GenBank/DDBJ databases">
        <title>Bacterial taxonomy.</title>
        <authorList>
            <person name="Pan X."/>
        </authorList>
    </citation>
    <scope>NUCLEOTIDE SEQUENCE</scope>
    <source>
        <strain evidence="7">M0105</strain>
    </source>
</reference>
<dbReference type="GO" id="GO:0016020">
    <property type="term" value="C:membrane"/>
    <property type="evidence" value="ECO:0007669"/>
    <property type="project" value="UniProtKB-SubCell"/>
</dbReference>
<evidence type="ECO:0000256" key="3">
    <source>
        <dbReference type="ARBA" id="ARBA00022989"/>
    </source>
</evidence>
<feature type="transmembrane region" description="Helical" evidence="5">
    <location>
        <begin position="62"/>
        <end position="81"/>
    </location>
</feature>
<gene>
    <name evidence="7" type="ORF">H0I76_13510</name>
</gene>
<dbReference type="Proteomes" id="UP000655420">
    <property type="component" value="Unassembled WGS sequence"/>
</dbReference>